<dbReference type="GO" id="GO:0005634">
    <property type="term" value="C:nucleus"/>
    <property type="evidence" value="ECO:0007669"/>
    <property type="project" value="UniProtKB-SubCell"/>
</dbReference>
<evidence type="ECO:0000313" key="10">
    <source>
        <dbReference type="EnsemblPlants" id="TraesCS2A02G456600.1"/>
    </source>
</evidence>
<dbReference type="GO" id="GO:0003677">
    <property type="term" value="F:DNA binding"/>
    <property type="evidence" value="ECO:0007669"/>
    <property type="project" value="UniProtKB-KW"/>
</dbReference>
<evidence type="ECO:0000259" key="7">
    <source>
        <dbReference type="PROSITE" id="PS50090"/>
    </source>
</evidence>
<keyword evidence="3" id="KW-0238">DNA-binding</keyword>
<dbReference type="Gene3D" id="1.10.10.60">
    <property type="entry name" value="Homeodomain-like"/>
    <property type="match status" value="1"/>
</dbReference>
<feature type="compositionally biased region" description="Polar residues" evidence="6">
    <location>
        <begin position="339"/>
        <end position="356"/>
    </location>
</feature>
<feature type="compositionally biased region" description="Gly residues" evidence="6">
    <location>
        <begin position="94"/>
        <end position="104"/>
    </location>
</feature>
<feature type="domain" description="HTH myb-type" evidence="9">
    <location>
        <begin position="34"/>
        <end position="88"/>
    </location>
</feature>
<dbReference type="RefSeq" id="XP_044458978.1">
    <property type="nucleotide sequence ID" value="XM_044603043.1"/>
</dbReference>
<sequence>MARFQETKPDLLNSGSDTRMMAEARAPKARKPYMITKQREKWTEEEHKLFLEAMQLHGRAWRRIQEHIGTKTAVQIRSHAQKFFSKVTRDSSGDSGGSSSGGAGPPIQIPPPRPKRKSVHPYPCNQRSAQPGKHAHAALLRVDKPQLSMCEQGNGSPTSVVTTSQIGLGGSESFDSDTSTIDVEERCPTPSTGTAEVAVLAPPTNDSKKSKGSSGTSEEVVCDNTSDAPVLKLFGKTVVVNESHQLPNPGTCNLQTAADMELDTSAETPTSAPEANTWSPWLANSQQFMYYVPQGAVFFGYNNGSVPYPVSSSPKADQQHQQHASEAAAELRRREASSNTASSSVAETTARNSAESCTGAVGGDDEMVHAAGLRERVSPAFVQQRGFMPYKRCAAESKAMQPQAPREEADREMTRLCL</sequence>
<organism evidence="10">
    <name type="scientific">Triticum aestivum</name>
    <name type="common">Wheat</name>
    <dbReference type="NCBI Taxonomy" id="4565"/>
    <lineage>
        <taxon>Eukaryota</taxon>
        <taxon>Viridiplantae</taxon>
        <taxon>Streptophyta</taxon>
        <taxon>Embryophyta</taxon>
        <taxon>Tracheophyta</taxon>
        <taxon>Spermatophyta</taxon>
        <taxon>Magnoliopsida</taxon>
        <taxon>Liliopsida</taxon>
        <taxon>Poales</taxon>
        <taxon>Poaceae</taxon>
        <taxon>BOP clade</taxon>
        <taxon>Pooideae</taxon>
        <taxon>Triticodae</taxon>
        <taxon>Triticeae</taxon>
        <taxon>Triticinae</taxon>
        <taxon>Triticum</taxon>
    </lineage>
</organism>
<evidence type="ECO:0000256" key="3">
    <source>
        <dbReference type="ARBA" id="ARBA00023125"/>
    </source>
</evidence>
<feature type="region of interest" description="Disordered" evidence="6">
    <location>
        <begin position="85"/>
        <end position="134"/>
    </location>
</feature>
<gene>
    <name evidence="10" type="primary">LOC123190414</name>
</gene>
<feature type="region of interest" description="Disordered" evidence="6">
    <location>
        <begin position="310"/>
        <end position="362"/>
    </location>
</feature>
<protein>
    <submittedName>
        <fullName evidence="10">Uncharacterized protein</fullName>
    </submittedName>
</protein>
<dbReference type="PROSITE" id="PS50090">
    <property type="entry name" value="MYB_LIKE"/>
    <property type="match status" value="1"/>
</dbReference>
<dbReference type="PaxDb" id="4565-Traes_2AL_660616C44.1"/>
<comment type="subcellular location">
    <subcellularLocation>
        <location evidence="1">Nucleus</location>
    </subcellularLocation>
</comment>
<feature type="region of interest" description="Disordered" evidence="6">
    <location>
        <begin position="202"/>
        <end position="221"/>
    </location>
</feature>
<dbReference type="PROSITE" id="PS51293">
    <property type="entry name" value="SANT"/>
    <property type="match status" value="1"/>
</dbReference>
<dbReference type="InterPro" id="IPR017930">
    <property type="entry name" value="Myb_dom"/>
</dbReference>
<evidence type="ECO:0000256" key="6">
    <source>
        <dbReference type="SAM" id="MobiDB-lite"/>
    </source>
</evidence>
<accession>A0A3B6B4T6</accession>
<keyword evidence="11" id="KW-1185">Reference proteome</keyword>
<keyword evidence="2" id="KW-0805">Transcription regulation</keyword>
<dbReference type="SMR" id="A0A3B6B4T6"/>
<evidence type="ECO:0000259" key="9">
    <source>
        <dbReference type="PROSITE" id="PS51294"/>
    </source>
</evidence>
<keyword evidence="5" id="KW-0539">Nucleus</keyword>
<feature type="compositionally biased region" description="Basic and acidic residues" evidence="6">
    <location>
        <begin position="405"/>
        <end position="418"/>
    </location>
</feature>
<dbReference type="InterPro" id="IPR009057">
    <property type="entry name" value="Homeodomain-like_sf"/>
</dbReference>
<dbReference type="GeneID" id="123190414"/>
<feature type="region of interest" description="Disordered" evidence="6">
    <location>
        <begin position="395"/>
        <end position="418"/>
    </location>
</feature>
<dbReference type="OMA" id="ENGCKKI"/>
<dbReference type="Proteomes" id="UP000019116">
    <property type="component" value="Chromosome 2A"/>
</dbReference>
<dbReference type="GO" id="GO:0010468">
    <property type="term" value="P:regulation of gene expression"/>
    <property type="evidence" value="ECO:0007669"/>
    <property type="project" value="UniProtKB-ARBA"/>
</dbReference>
<dbReference type="EnsemblPlants" id="TraesCS2A02G456600.1">
    <property type="protein sequence ID" value="TraesCS2A02G456600.1"/>
    <property type="gene ID" value="TraesCS2A02G456600"/>
</dbReference>
<dbReference type="NCBIfam" id="TIGR01557">
    <property type="entry name" value="myb_SHAQKYF"/>
    <property type="match status" value="1"/>
</dbReference>
<evidence type="ECO:0000313" key="11">
    <source>
        <dbReference type="Proteomes" id="UP000019116"/>
    </source>
</evidence>
<dbReference type="STRING" id="4565.A0A3B6B4T6"/>
<dbReference type="Gramene" id="TraesPARA_EIv1.0_0358260.1">
    <property type="protein sequence ID" value="TraesPARA_EIv1.0_0358260.1.CDS"/>
    <property type="gene ID" value="TraesPARA_EIv1.0_0358260"/>
</dbReference>
<dbReference type="FunFam" id="1.10.10.60:FF:000023">
    <property type="entry name" value="protein REVEILLE 6 isoform X1"/>
    <property type="match status" value="1"/>
</dbReference>
<dbReference type="PANTHER" id="PTHR12802">
    <property type="entry name" value="SWI/SNF COMPLEX-RELATED"/>
    <property type="match status" value="1"/>
</dbReference>
<dbReference type="Gramene" id="TraesCLE_scaffold_124873_01G000100.1">
    <property type="protein sequence ID" value="TraesCLE_scaffold_124873_01G000100.1"/>
    <property type="gene ID" value="TraesCLE_scaffold_124873_01G000100"/>
</dbReference>
<dbReference type="OrthoDB" id="118550at2759"/>
<dbReference type="Pfam" id="PF00249">
    <property type="entry name" value="Myb_DNA-binding"/>
    <property type="match status" value="1"/>
</dbReference>
<feature type="domain" description="SANT" evidence="8">
    <location>
        <begin position="37"/>
        <end position="88"/>
    </location>
</feature>
<dbReference type="Gramene" id="TraesCS2A03G1078800.1">
    <property type="protein sequence ID" value="TraesCS2A03G1078800.1.CDS"/>
    <property type="gene ID" value="TraesCS2A03G1078800"/>
</dbReference>
<evidence type="ECO:0000256" key="1">
    <source>
        <dbReference type="ARBA" id="ARBA00004123"/>
    </source>
</evidence>
<dbReference type="InterPro" id="IPR017884">
    <property type="entry name" value="SANT_dom"/>
</dbReference>
<feature type="region of interest" description="Disordered" evidence="6">
    <location>
        <begin position="1"/>
        <end position="32"/>
    </location>
</feature>
<reference evidence="10" key="1">
    <citation type="submission" date="2018-08" db="EMBL/GenBank/DDBJ databases">
        <authorList>
            <person name="Rossello M."/>
        </authorList>
    </citation>
    <scope>NUCLEOTIDE SEQUENCE [LARGE SCALE GENOMIC DNA]</scope>
    <source>
        <strain evidence="10">cv. Chinese Spring</strain>
    </source>
</reference>
<evidence type="ECO:0000259" key="8">
    <source>
        <dbReference type="PROSITE" id="PS51293"/>
    </source>
</evidence>
<dbReference type="Gramene" id="TraesWEE_scaffold_061398_01G000100.1">
    <property type="protein sequence ID" value="TraesWEE_scaffold_061398_01G000100.1"/>
    <property type="gene ID" value="TraesWEE_scaffold_061398_01G000100"/>
</dbReference>
<dbReference type="Gramene" id="TraesCS2A02G456600.1">
    <property type="protein sequence ID" value="TraesCS2A02G456600.1"/>
    <property type="gene ID" value="TraesCS2A02G456600"/>
</dbReference>
<dbReference type="PROSITE" id="PS51294">
    <property type="entry name" value="HTH_MYB"/>
    <property type="match status" value="1"/>
</dbReference>
<reference evidence="10" key="2">
    <citation type="submission" date="2018-10" db="UniProtKB">
        <authorList>
            <consortium name="EnsemblPlants"/>
        </authorList>
    </citation>
    <scope>IDENTIFICATION</scope>
</reference>
<dbReference type="SUPFAM" id="SSF46689">
    <property type="entry name" value="Homeodomain-like"/>
    <property type="match status" value="1"/>
</dbReference>
<proteinExistence type="predicted"/>
<dbReference type="Gramene" id="TraesROB_scaffold_113590_01G000100.1">
    <property type="protein sequence ID" value="TraesROB_scaffold_113590_01G000100.1"/>
    <property type="gene ID" value="TraesROB_scaffold_113590_01G000100"/>
</dbReference>
<feature type="region of interest" description="Disordered" evidence="6">
    <location>
        <begin position="149"/>
        <end position="179"/>
    </location>
</feature>
<keyword evidence="4" id="KW-0804">Transcription</keyword>
<dbReference type="AlphaFoldDB" id="A0A3B6B4T6"/>
<evidence type="ECO:0000256" key="2">
    <source>
        <dbReference type="ARBA" id="ARBA00023015"/>
    </source>
</evidence>
<evidence type="ECO:0000256" key="5">
    <source>
        <dbReference type="ARBA" id="ARBA00023242"/>
    </source>
</evidence>
<feature type="domain" description="Myb-like" evidence="7">
    <location>
        <begin position="34"/>
        <end position="84"/>
    </location>
</feature>
<dbReference type="PANTHER" id="PTHR12802:SF171">
    <property type="entry name" value="OS04G0583900 PROTEIN"/>
    <property type="match status" value="1"/>
</dbReference>
<dbReference type="Gramene" id="TraesCAD_scaffold_053065_01G000100.1">
    <property type="protein sequence ID" value="TraesCAD_scaffold_053065_01G000100.1"/>
    <property type="gene ID" value="TraesCAD_scaffold_053065_01G000100"/>
</dbReference>
<feature type="compositionally biased region" description="Polar residues" evidence="6">
    <location>
        <begin position="149"/>
        <end position="166"/>
    </location>
</feature>
<name>A0A3B6B4T6_WHEAT</name>
<dbReference type="InterPro" id="IPR006447">
    <property type="entry name" value="Myb_dom_plants"/>
</dbReference>
<feature type="compositionally biased region" description="Low complexity" evidence="6">
    <location>
        <begin position="319"/>
        <end position="328"/>
    </location>
</feature>
<dbReference type="SMART" id="SM00717">
    <property type="entry name" value="SANT"/>
    <property type="match status" value="1"/>
</dbReference>
<dbReference type="CDD" id="cd00167">
    <property type="entry name" value="SANT"/>
    <property type="match status" value="1"/>
</dbReference>
<evidence type="ECO:0000256" key="4">
    <source>
        <dbReference type="ARBA" id="ARBA00023163"/>
    </source>
</evidence>
<dbReference type="InterPro" id="IPR001005">
    <property type="entry name" value="SANT/Myb"/>
</dbReference>